<name>A0AAP0JRQ3_9MAGN</name>
<evidence type="ECO:0000313" key="3">
    <source>
        <dbReference type="Proteomes" id="UP001419268"/>
    </source>
</evidence>
<proteinExistence type="predicted"/>
<keyword evidence="1" id="KW-0812">Transmembrane</keyword>
<dbReference type="EMBL" id="JBBNAG010000004">
    <property type="protein sequence ID" value="KAK9139026.1"/>
    <property type="molecule type" value="Genomic_DNA"/>
</dbReference>
<comment type="caution">
    <text evidence="2">The sequence shown here is derived from an EMBL/GenBank/DDBJ whole genome shotgun (WGS) entry which is preliminary data.</text>
</comment>
<accession>A0AAP0JRQ3</accession>
<protein>
    <submittedName>
        <fullName evidence="2">Uncharacterized protein</fullName>
    </submittedName>
</protein>
<feature type="transmembrane region" description="Helical" evidence="1">
    <location>
        <begin position="68"/>
        <end position="101"/>
    </location>
</feature>
<dbReference type="AlphaFoldDB" id="A0AAP0JRQ3"/>
<organism evidence="2 3">
    <name type="scientific">Stephania cephalantha</name>
    <dbReference type="NCBI Taxonomy" id="152367"/>
    <lineage>
        <taxon>Eukaryota</taxon>
        <taxon>Viridiplantae</taxon>
        <taxon>Streptophyta</taxon>
        <taxon>Embryophyta</taxon>
        <taxon>Tracheophyta</taxon>
        <taxon>Spermatophyta</taxon>
        <taxon>Magnoliopsida</taxon>
        <taxon>Ranunculales</taxon>
        <taxon>Menispermaceae</taxon>
        <taxon>Menispermoideae</taxon>
        <taxon>Cissampelideae</taxon>
        <taxon>Stephania</taxon>
    </lineage>
</organism>
<reference evidence="2 3" key="1">
    <citation type="submission" date="2024-01" db="EMBL/GenBank/DDBJ databases">
        <title>Genome assemblies of Stephania.</title>
        <authorList>
            <person name="Yang L."/>
        </authorList>
    </citation>
    <scope>NUCLEOTIDE SEQUENCE [LARGE SCALE GENOMIC DNA]</scope>
    <source>
        <strain evidence="2">JXDWG</strain>
        <tissue evidence="2">Leaf</tissue>
    </source>
</reference>
<sequence>MRYAATIQRFLKVMAMVWAGSQVTKLARAAGALALAPLVDKGLAWFTVKFKFESKGRAVILTNYSAALFFWALSLLQAFTTIIGMCLVPGLVLFLTVTLLWA</sequence>
<keyword evidence="3" id="KW-1185">Reference proteome</keyword>
<evidence type="ECO:0000256" key="1">
    <source>
        <dbReference type="SAM" id="Phobius"/>
    </source>
</evidence>
<dbReference type="Proteomes" id="UP001419268">
    <property type="component" value="Unassembled WGS sequence"/>
</dbReference>
<gene>
    <name evidence="2" type="ORF">Scep_008707</name>
</gene>
<dbReference type="PANTHER" id="PTHR34370:SF2">
    <property type="entry name" value="GAG-POL POLYPROTEIN_RETROTRANSPOSON"/>
    <property type="match status" value="1"/>
</dbReference>
<keyword evidence="1" id="KW-0472">Membrane</keyword>
<dbReference type="PANTHER" id="PTHR34370">
    <property type="entry name" value="OS04G0600100 PROTEIN"/>
    <property type="match status" value="1"/>
</dbReference>
<evidence type="ECO:0000313" key="2">
    <source>
        <dbReference type="EMBL" id="KAK9139026.1"/>
    </source>
</evidence>
<keyword evidence="1" id="KW-1133">Transmembrane helix</keyword>